<dbReference type="Pfam" id="PF04194">
    <property type="entry name" value="PDCD2_C"/>
    <property type="match status" value="1"/>
</dbReference>
<feature type="compositionally biased region" description="Polar residues" evidence="1">
    <location>
        <begin position="177"/>
        <end position="192"/>
    </location>
</feature>
<dbReference type="InterPro" id="IPR007320">
    <property type="entry name" value="PDCD2_C"/>
</dbReference>
<dbReference type="GO" id="GO:0005737">
    <property type="term" value="C:cytoplasm"/>
    <property type="evidence" value="ECO:0007669"/>
    <property type="project" value="InterPro"/>
</dbReference>
<feature type="compositionally biased region" description="Basic and acidic residues" evidence="1">
    <location>
        <begin position="335"/>
        <end position="345"/>
    </location>
</feature>
<evidence type="ECO:0000313" key="4">
    <source>
        <dbReference type="Proteomes" id="UP001153069"/>
    </source>
</evidence>
<reference evidence="3" key="1">
    <citation type="submission" date="2020-06" db="EMBL/GenBank/DDBJ databases">
        <authorList>
            <consortium name="Plant Systems Biology data submission"/>
        </authorList>
    </citation>
    <scope>NUCLEOTIDE SEQUENCE</scope>
    <source>
        <strain evidence="3">D6</strain>
    </source>
</reference>
<feature type="domain" description="Programmed cell death protein 2 C-terminal" evidence="2">
    <location>
        <begin position="308"/>
        <end position="407"/>
    </location>
</feature>
<feature type="region of interest" description="Disordered" evidence="1">
    <location>
        <begin position="335"/>
        <end position="365"/>
    </location>
</feature>
<sequence length="515" mass="58451">MVEISEVYEEQEQPCKVQLGFSEAIRPDDADLIGHRSPCWWQDWDGGQVGGRPSWLQPRDIPRVTTCASCCSAPLQFICQLYVPLDHTPHAFHRSFYVFGCPTCQGIRVWRVQLPRENPFYPLEENYNEEDGWSKHLPSFHGVHLCHVCGQRATGKCPLQKLWFCGKNHQKEYKRCGSSNTKSNQDETTISASADAPPALVEEETAESSAEISKDEDTTQQNALFLPSVYAESELCVEEEPPAGNKDDEDDDDDDDEIEQRPTMFPSTTTPDDDNEHDSDEDLEQEDLNEMVTGTKLDQTSTKDPLTNAFYKRIQDRKVPEQCLRYTMEWRRRYDRADGDQKDESTTTSTQNDNPQQDDDDSQPLWIRSTHQPTEIPPCPYCQAPRAFEFQLMPQMLHFLHANRRQNTTQNQSEQAKKNETAKQALIAAQSIIANSDPSQIPPSFVDAKAKAMQALEQDLEQHGSNRVDWGVVAIYTCTASCSSDDGNNNATDKKNDGGPAYREEFVWLQPALDV</sequence>
<organism evidence="3 4">
    <name type="scientific">Seminavis robusta</name>
    <dbReference type="NCBI Taxonomy" id="568900"/>
    <lineage>
        <taxon>Eukaryota</taxon>
        <taxon>Sar</taxon>
        <taxon>Stramenopiles</taxon>
        <taxon>Ochrophyta</taxon>
        <taxon>Bacillariophyta</taxon>
        <taxon>Bacillariophyceae</taxon>
        <taxon>Bacillariophycidae</taxon>
        <taxon>Naviculales</taxon>
        <taxon>Naviculaceae</taxon>
        <taxon>Seminavis</taxon>
    </lineage>
</organism>
<feature type="region of interest" description="Disordered" evidence="1">
    <location>
        <begin position="239"/>
        <end position="305"/>
    </location>
</feature>
<feature type="compositionally biased region" description="Polar residues" evidence="1">
    <location>
        <begin position="296"/>
        <end position="305"/>
    </location>
</feature>
<feature type="compositionally biased region" description="Acidic residues" evidence="1">
    <location>
        <begin position="239"/>
        <end position="258"/>
    </location>
</feature>
<dbReference type="EMBL" id="CAICTM010001225">
    <property type="protein sequence ID" value="CAB9521741.1"/>
    <property type="molecule type" value="Genomic_DNA"/>
</dbReference>
<name>A0A9N8HPZ2_9STRA</name>
<evidence type="ECO:0000256" key="1">
    <source>
        <dbReference type="SAM" id="MobiDB-lite"/>
    </source>
</evidence>
<keyword evidence="4" id="KW-1185">Reference proteome</keyword>
<gene>
    <name evidence="3" type="ORF">SEMRO_1227_G254300.1</name>
</gene>
<feature type="region of interest" description="Disordered" evidence="1">
    <location>
        <begin position="173"/>
        <end position="221"/>
    </location>
</feature>
<proteinExistence type="predicted"/>
<accession>A0A9N8HPZ2</accession>
<comment type="caution">
    <text evidence="3">The sequence shown here is derived from an EMBL/GenBank/DDBJ whole genome shotgun (WGS) entry which is preliminary data.</text>
</comment>
<dbReference type="PANTHER" id="PTHR12298:SF4">
    <property type="entry name" value="PROGRAMMED CELL DEATH PROTEIN 2"/>
    <property type="match status" value="1"/>
</dbReference>
<evidence type="ECO:0000259" key="2">
    <source>
        <dbReference type="Pfam" id="PF04194"/>
    </source>
</evidence>
<feature type="compositionally biased region" description="Low complexity" evidence="1">
    <location>
        <begin position="346"/>
        <end position="355"/>
    </location>
</feature>
<dbReference type="PANTHER" id="PTHR12298">
    <property type="entry name" value="PCDC2 PROGRAMMED CELL DEATH PROTEIN 2 -RELATED"/>
    <property type="match status" value="1"/>
</dbReference>
<feature type="compositionally biased region" description="Acidic residues" evidence="1">
    <location>
        <begin position="271"/>
        <end position="289"/>
    </location>
</feature>
<dbReference type="AlphaFoldDB" id="A0A9N8HPZ2"/>
<evidence type="ECO:0000313" key="3">
    <source>
        <dbReference type="EMBL" id="CAB9521741.1"/>
    </source>
</evidence>
<dbReference type="OrthoDB" id="443682at2759"/>
<dbReference type="Proteomes" id="UP001153069">
    <property type="component" value="Unassembled WGS sequence"/>
</dbReference>
<protein>
    <submittedName>
        <fullName evidence="3">Programmed cell death protein 2</fullName>
    </submittedName>
</protein>